<name>A0A2H4X2D9_9POXV</name>
<dbReference type="GO" id="GO:0005886">
    <property type="term" value="C:plasma membrane"/>
    <property type="evidence" value="ECO:0007669"/>
    <property type="project" value="UniProtKB-SubCell"/>
</dbReference>
<keyword evidence="7" id="KW-1015">Disulfide bond</keyword>
<evidence type="ECO:0000256" key="9">
    <source>
        <dbReference type="ARBA" id="ARBA00023180"/>
    </source>
</evidence>
<dbReference type="InterPro" id="IPR013098">
    <property type="entry name" value="Ig_I-set"/>
</dbReference>
<dbReference type="InterPro" id="IPR007110">
    <property type="entry name" value="Ig-like_dom"/>
</dbReference>
<dbReference type="InterPro" id="IPR003599">
    <property type="entry name" value="Ig_sub"/>
</dbReference>
<evidence type="ECO:0000256" key="2">
    <source>
        <dbReference type="ARBA" id="ARBA00022475"/>
    </source>
</evidence>
<feature type="domain" description="Ig-like" evidence="11">
    <location>
        <begin position="260"/>
        <end position="350"/>
    </location>
</feature>
<evidence type="ECO:0000256" key="4">
    <source>
        <dbReference type="ARBA" id="ARBA00022729"/>
    </source>
</evidence>
<feature type="domain" description="Ig-like" evidence="11">
    <location>
        <begin position="62"/>
        <end position="144"/>
    </location>
</feature>
<dbReference type="Proteomes" id="UP000235762">
    <property type="component" value="Segment"/>
</dbReference>
<organism evidence="12 13">
    <name type="scientific">Flamingopox virus FGPVKD09</name>
    <dbReference type="NCBI Taxonomy" id="2059380"/>
    <lineage>
        <taxon>Viruses</taxon>
        <taxon>Varidnaviria</taxon>
        <taxon>Bamfordvirae</taxon>
        <taxon>Nucleocytoviricota</taxon>
        <taxon>Pokkesviricetes</taxon>
        <taxon>Chitovirales</taxon>
        <taxon>Poxviridae</taxon>
        <taxon>Chordopoxvirinae</taxon>
        <taxon>Avipoxvirus</taxon>
    </lineage>
</organism>
<comment type="subcellular location">
    <subcellularLocation>
        <location evidence="1">Cell membrane</location>
        <topology evidence="1">Single-pass type I membrane protein</topology>
    </subcellularLocation>
</comment>
<dbReference type="Pfam" id="PF07679">
    <property type="entry name" value="I-set"/>
    <property type="match status" value="1"/>
</dbReference>
<evidence type="ECO:0000259" key="11">
    <source>
        <dbReference type="PROSITE" id="PS50835"/>
    </source>
</evidence>
<dbReference type="SUPFAM" id="SSF48726">
    <property type="entry name" value="Immunoglobulin"/>
    <property type="match status" value="2"/>
</dbReference>
<evidence type="ECO:0000256" key="3">
    <source>
        <dbReference type="ARBA" id="ARBA00022692"/>
    </source>
</evidence>
<evidence type="ECO:0000256" key="6">
    <source>
        <dbReference type="ARBA" id="ARBA00023136"/>
    </source>
</evidence>
<keyword evidence="8" id="KW-0675">Receptor</keyword>
<keyword evidence="13" id="KW-1185">Reference proteome</keyword>
<reference evidence="12 13" key="1">
    <citation type="journal article" date="2017" name="BMC Genomics">
        <title>Comparative analysis of avian poxvirus genomes, including a novel poxvirus from lesser flamingos (Phoenicopterus minor), highlights the lack of conservation of the central region.</title>
        <authorList>
            <person name="Carulei O."/>
            <person name="Douglass N."/>
            <person name="Williamson A.L."/>
        </authorList>
    </citation>
    <scope>NUCLEOTIDE SEQUENCE [LARGE SCALE GENOMIC DNA]</scope>
    <source>
        <strain evidence="12">FGPVKD09</strain>
    </source>
</reference>
<dbReference type="InterPro" id="IPR051713">
    <property type="entry name" value="T-cell_Activation_Regulation"/>
</dbReference>
<gene>
    <name evidence="12" type="ORF">fgpv_127</name>
</gene>
<sequence>MQIVTISAKRIRNTMYSEIYFTYNNSIRKKELILVVFLCLINIARAFVLVNTPDSYLLVPRNSSINITCTFTDDQGAGVDALRVSWKREDDNQEIKEGIETTWNETSQLGETRLHIPNVTNEEQKYTCLVYINGSTDYKHIKIQSINNITESSLENKVEITPYMQQVNITNGPPLKLNCSFKFQDQCTQKAKVDWWQYNNDTETWEKHVDGVSWVSNSWNGTGWLNISNPGTETTFMCVVRCWNVGNFGVRVTVPVPPSPRQGQEIKSRHTLYPAVRAMDLILVCDISKDLYSESGWWFNGRNIDNGKKHSLSEKKTSMELIIKEVGGEDEGSYTCWVSKNGWWDAASFTVYITEEY</sequence>
<evidence type="ECO:0000256" key="1">
    <source>
        <dbReference type="ARBA" id="ARBA00004251"/>
    </source>
</evidence>
<dbReference type="GO" id="GO:0071222">
    <property type="term" value="P:cellular response to lipopolysaccharide"/>
    <property type="evidence" value="ECO:0007669"/>
    <property type="project" value="TreeGrafter"/>
</dbReference>
<dbReference type="PANTHER" id="PTHR25466:SF3">
    <property type="entry name" value="PROGRAMMED CELL DEATH 1 LIGAND 1"/>
    <property type="match status" value="1"/>
</dbReference>
<evidence type="ECO:0000256" key="7">
    <source>
        <dbReference type="ARBA" id="ARBA00023157"/>
    </source>
</evidence>
<proteinExistence type="predicted"/>
<dbReference type="InterPro" id="IPR013783">
    <property type="entry name" value="Ig-like_fold"/>
</dbReference>
<dbReference type="GO" id="GO:0006955">
    <property type="term" value="P:immune response"/>
    <property type="evidence" value="ECO:0007669"/>
    <property type="project" value="TreeGrafter"/>
</dbReference>
<dbReference type="EMBL" id="MF678796">
    <property type="protein sequence ID" value="AUD40227.1"/>
    <property type="molecule type" value="Genomic_DNA"/>
</dbReference>
<dbReference type="Gene3D" id="2.60.40.10">
    <property type="entry name" value="Immunoglobulins"/>
    <property type="match status" value="2"/>
</dbReference>
<accession>A0A2H4X2D9</accession>
<dbReference type="InterPro" id="IPR013151">
    <property type="entry name" value="Immunoglobulin_dom"/>
</dbReference>
<keyword evidence="4" id="KW-0732">Signal</keyword>
<dbReference type="PANTHER" id="PTHR25466">
    <property type="entry name" value="T-LYMPHOCYTE ACTIVATION ANTIGEN"/>
    <property type="match status" value="1"/>
</dbReference>
<keyword evidence="9" id="KW-0325">Glycoprotein</keyword>
<keyword evidence="2" id="KW-1003">Cell membrane</keyword>
<dbReference type="Pfam" id="PF00047">
    <property type="entry name" value="ig"/>
    <property type="match status" value="1"/>
</dbReference>
<evidence type="ECO:0000256" key="10">
    <source>
        <dbReference type="ARBA" id="ARBA00023319"/>
    </source>
</evidence>
<dbReference type="InterPro" id="IPR036179">
    <property type="entry name" value="Ig-like_dom_sf"/>
</dbReference>
<dbReference type="GO" id="GO:0007166">
    <property type="term" value="P:cell surface receptor signaling pathway"/>
    <property type="evidence" value="ECO:0007669"/>
    <property type="project" value="TreeGrafter"/>
</dbReference>
<evidence type="ECO:0000313" key="12">
    <source>
        <dbReference type="EMBL" id="AUD40227.1"/>
    </source>
</evidence>
<keyword evidence="3" id="KW-0812">Transmembrane</keyword>
<evidence type="ECO:0000256" key="5">
    <source>
        <dbReference type="ARBA" id="ARBA00022989"/>
    </source>
</evidence>
<dbReference type="SMART" id="SM00409">
    <property type="entry name" value="IG"/>
    <property type="match status" value="3"/>
</dbReference>
<dbReference type="CDD" id="cd00096">
    <property type="entry name" value="Ig"/>
    <property type="match status" value="1"/>
</dbReference>
<keyword evidence="5" id="KW-1133">Transmembrane helix</keyword>
<keyword evidence="6" id="KW-0472">Membrane</keyword>
<evidence type="ECO:0000256" key="8">
    <source>
        <dbReference type="ARBA" id="ARBA00023170"/>
    </source>
</evidence>
<keyword evidence="10" id="KW-0393">Immunoglobulin domain</keyword>
<dbReference type="PROSITE" id="PS50835">
    <property type="entry name" value="IG_LIKE"/>
    <property type="match status" value="2"/>
</dbReference>
<protein>
    <submittedName>
        <fullName evidence="12">V-type Ig domain protein</fullName>
    </submittedName>
</protein>
<evidence type="ECO:0000313" key="13">
    <source>
        <dbReference type="Proteomes" id="UP000235762"/>
    </source>
</evidence>